<proteinExistence type="predicted"/>
<feature type="compositionally biased region" description="Pro residues" evidence="1">
    <location>
        <begin position="72"/>
        <end position="82"/>
    </location>
</feature>
<reference evidence="2 3" key="1">
    <citation type="submission" date="2015-11" db="EMBL/GenBank/DDBJ databases">
        <title>Draft Genome Sequence of the Strain BR 10303 (Bradyrhizobium sp.) isolated from nodules of Centrolobium paraense.</title>
        <authorList>
            <person name="Zelli J.E."/>
            <person name="Simoes-Araujo J.L."/>
            <person name="Barauna A.C."/>
            <person name="Silva K."/>
        </authorList>
    </citation>
    <scope>NUCLEOTIDE SEQUENCE [LARGE SCALE GENOMIC DNA]</scope>
    <source>
        <strain evidence="2 3">BR 10303</strain>
    </source>
</reference>
<comment type="caution">
    <text evidence="2">The sequence shown here is derived from an EMBL/GenBank/DDBJ whole genome shotgun (WGS) entry which is preliminary data.</text>
</comment>
<name>A0A109JDB1_9BRAD</name>
<sequence>MGTDAAGDERAVDVDRDMAQAFEFPGETGKRIGDVTRFAAATHRGTSSNAFQIAAPGPTQRLDRLSEYGPGGVPPQAPKRRP</sequence>
<organism evidence="2 3">
    <name type="scientific">Bradyrhizobium macuxiense</name>
    <dbReference type="NCBI Taxonomy" id="1755647"/>
    <lineage>
        <taxon>Bacteria</taxon>
        <taxon>Pseudomonadati</taxon>
        <taxon>Pseudomonadota</taxon>
        <taxon>Alphaproteobacteria</taxon>
        <taxon>Hyphomicrobiales</taxon>
        <taxon>Nitrobacteraceae</taxon>
        <taxon>Bradyrhizobium</taxon>
    </lineage>
</organism>
<accession>A0A109JDB1</accession>
<dbReference type="AlphaFoldDB" id="A0A109JDB1"/>
<gene>
    <name evidence="2" type="ORF">AS156_20450</name>
</gene>
<feature type="region of interest" description="Disordered" evidence="1">
    <location>
        <begin position="61"/>
        <end position="82"/>
    </location>
</feature>
<dbReference type="Proteomes" id="UP000057737">
    <property type="component" value="Unassembled WGS sequence"/>
</dbReference>
<protein>
    <submittedName>
        <fullName evidence="2">Uncharacterized protein</fullName>
    </submittedName>
</protein>
<dbReference type="EMBL" id="LNCU01000115">
    <property type="protein sequence ID" value="KWV46810.1"/>
    <property type="molecule type" value="Genomic_DNA"/>
</dbReference>
<evidence type="ECO:0000256" key="1">
    <source>
        <dbReference type="SAM" id="MobiDB-lite"/>
    </source>
</evidence>
<evidence type="ECO:0000313" key="3">
    <source>
        <dbReference type="Proteomes" id="UP000057737"/>
    </source>
</evidence>
<keyword evidence="3" id="KW-1185">Reference proteome</keyword>
<evidence type="ECO:0000313" key="2">
    <source>
        <dbReference type="EMBL" id="KWV46810.1"/>
    </source>
</evidence>